<organism evidence="1 2">
    <name type="scientific">Leptosia nina</name>
    <dbReference type="NCBI Taxonomy" id="320188"/>
    <lineage>
        <taxon>Eukaryota</taxon>
        <taxon>Metazoa</taxon>
        <taxon>Ecdysozoa</taxon>
        <taxon>Arthropoda</taxon>
        <taxon>Hexapoda</taxon>
        <taxon>Insecta</taxon>
        <taxon>Pterygota</taxon>
        <taxon>Neoptera</taxon>
        <taxon>Endopterygota</taxon>
        <taxon>Lepidoptera</taxon>
        <taxon>Glossata</taxon>
        <taxon>Ditrysia</taxon>
        <taxon>Papilionoidea</taxon>
        <taxon>Pieridae</taxon>
        <taxon>Pierinae</taxon>
        <taxon>Leptosia</taxon>
    </lineage>
</organism>
<reference evidence="1 2" key="1">
    <citation type="submission" date="2023-11" db="EMBL/GenBank/DDBJ databases">
        <authorList>
            <person name="Okamura Y."/>
        </authorList>
    </citation>
    <scope>NUCLEOTIDE SEQUENCE [LARGE SCALE GENOMIC DNA]</scope>
</reference>
<keyword evidence="2" id="KW-1185">Reference proteome</keyword>
<protein>
    <submittedName>
        <fullName evidence="1">Uncharacterized protein</fullName>
    </submittedName>
</protein>
<dbReference type="Proteomes" id="UP001497472">
    <property type="component" value="Unassembled WGS sequence"/>
</dbReference>
<gene>
    <name evidence="1" type="ORF">LNINA_LOCUS10194</name>
</gene>
<dbReference type="EMBL" id="CAVLEF010000105">
    <property type="protein sequence ID" value="CAK1551015.1"/>
    <property type="molecule type" value="Genomic_DNA"/>
</dbReference>
<sequence length="74" mass="7980">MGASFYVALFRGRPDAVKLAGQCSCDFLAWTNLVGKRTLISAQLSLTLISLTLGNARTHKSETKQATLDVSHKA</sequence>
<evidence type="ECO:0000313" key="2">
    <source>
        <dbReference type="Proteomes" id="UP001497472"/>
    </source>
</evidence>
<evidence type="ECO:0000313" key="1">
    <source>
        <dbReference type="EMBL" id="CAK1551015.1"/>
    </source>
</evidence>
<proteinExistence type="predicted"/>
<name>A0AAV1JQ61_9NEOP</name>
<accession>A0AAV1JQ61</accession>
<dbReference type="AlphaFoldDB" id="A0AAV1JQ61"/>
<comment type="caution">
    <text evidence="1">The sequence shown here is derived from an EMBL/GenBank/DDBJ whole genome shotgun (WGS) entry which is preliminary data.</text>
</comment>